<accession>A0ABT1PKJ0</accession>
<evidence type="ECO:0000313" key="4">
    <source>
        <dbReference type="EMBL" id="MCQ4045889.1"/>
    </source>
</evidence>
<gene>
    <name evidence="4" type="ORF">NON19_28585</name>
</gene>
<dbReference type="RefSeq" id="WP_255932042.1">
    <property type="nucleotide sequence ID" value="NZ_JANFNH010000051.1"/>
</dbReference>
<protein>
    <submittedName>
        <fullName evidence="4">Response regulator</fullName>
    </submittedName>
</protein>
<evidence type="ECO:0000256" key="2">
    <source>
        <dbReference type="SAM" id="Phobius"/>
    </source>
</evidence>
<evidence type="ECO:0000256" key="1">
    <source>
        <dbReference type="PROSITE-ProRule" id="PRU00169"/>
    </source>
</evidence>
<feature type="modified residue" description="4-aspartylphosphate" evidence="1">
    <location>
        <position position="143"/>
    </location>
</feature>
<keyword evidence="1" id="KW-0597">Phosphoprotein</keyword>
<dbReference type="Proteomes" id="UP001206206">
    <property type="component" value="Unassembled WGS sequence"/>
</dbReference>
<dbReference type="InterPro" id="IPR001789">
    <property type="entry name" value="Sig_transdc_resp-reg_receiver"/>
</dbReference>
<comment type="caution">
    <text evidence="4">The sequence shown here is derived from an EMBL/GenBank/DDBJ whole genome shotgun (WGS) entry which is preliminary data.</text>
</comment>
<evidence type="ECO:0000259" key="3">
    <source>
        <dbReference type="PROSITE" id="PS50110"/>
    </source>
</evidence>
<keyword evidence="2" id="KW-0812">Transmembrane</keyword>
<name>A0ABT1PKJ0_9ACTN</name>
<proteinExistence type="predicted"/>
<dbReference type="Gene3D" id="3.40.50.2300">
    <property type="match status" value="1"/>
</dbReference>
<dbReference type="InterPro" id="IPR011006">
    <property type="entry name" value="CheY-like_superfamily"/>
</dbReference>
<dbReference type="CDD" id="cd00156">
    <property type="entry name" value="REC"/>
    <property type="match status" value="1"/>
</dbReference>
<dbReference type="PROSITE" id="PS50110">
    <property type="entry name" value="RESPONSE_REGULATORY"/>
    <property type="match status" value="1"/>
</dbReference>
<keyword evidence="2" id="KW-0472">Membrane</keyword>
<keyword evidence="5" id="KW-1185">Reference proteome</keyword>
<sequence>MKDVTELIKALTGLAWPLMAGVVIWRLFPMVKEIARSRGFTIKVGEAEVTVQEYSEKLIQATADIQGRLASVSAAQAEPGGSRQPQARTLERALWVDDYPENNVTEVAQLRALGVEVRLATATDEGLRILSRAAPEFDVVISDMGRKESGRNNGDAGLDLIREIRARGEAIPIFIYAGPRTTSRRREILEAGGDGVTASPTELFELLRGVGEFPAQQS</sequence>
<reference evidence="4 5" key="1">
    <citation type="submission" date="2022-06" db="EMBL/GenBank/DDBJ databases">
        <title>Draft genome sequence of type strain Streptomyces rubrisoli DSM 42083.</title>
        <authorList>
            <person name="Duangmal K."/>
            <person name="Klaysubun C."/>
        </authorList>
    </citation>
    <scope>NUCLEOTIDE SEQUENCE [LARGE SCALE GENOMIC DNA]</scope>
    <source>
        <strain evidence="4 5">DSM 42083</strain>
    </source>
</reference>
<keyword evidence="2" id="KW-1133">Transmembrane helix</keyword>
<organism evidence="4 5">
    <name type="scientific">Streptantibioticus rubrisoli</name>
    <dbReference type="NCBI Taxonomy" id="1387313"/>
    <lineage>
        <taxon>Bacteria</taxon>
        <taxon>Bacillati</taxon>
        <taxon>Actinomycetota</taxon>
        <taxon>Actinomycetes</taxon>
        <taxon>Kitasatosporales</taxon>
        <taxon>Streptomycetaceae</taxon>
        <taxon>Streptantibioticus</taxon>
    </lineage>
</organism>
<dbReference type="EMBL" id="JANFNH010000051">
    <property type="protein sequence ID" value="MCQ4045889.1"/>
    <property type="molecule type" value="Genomic_DNA"/>
</dbReference>
<feature type="domain" description="Response regulatory" evidence="3">
    <location>
        <begin position="92"/>
        <end position="214"/>
    </location>
</feature>
<dbReference type="SUPFAM" id="SSF52172">
    <property type="entry name" value="CheY-like"/>
    <property type="match status" value="1"/>
</dbReference>
<evidence type="ECO:0000313" key="5">
    <source>
        <dbReference type="Proteomes" id="UP001206206"/>
    </source>
</evidence>
<feature type="transmembrane region" description="Helical" evidence="2">
    <location>
        <begin position="6"/>
        <end position="28"/>
    </location>
</feature>